<dbReference type="EMBL" id="AFRQ01000131">
    <property type="protein sequence ID" value="EGP43192.1"/>
    <property type="molecule type" value="Genomic_DNA"/>
</dbReference>
<dbReference type="HOGENOM" id="CLU_658293_0_0_4"/>
<sequence length="417" mass="42172">MTSPHHAAPPPWARLAAIAALYVSLGAVLGFVQGGIGPILRGKGHTLASMAPVFALYLPFGVTFLWAPLVDRWRLPWLGRRSGWIVAAQGLAVLLVAAIALGGALPLAALFGLGLATTLAVATMDVALDAWTVEHIGAPHRGAASAAKVGGLSLGAVLGRRAGGAICAAGLGRGAAVAGRRDGAGDAAGLAPARPRRAGGVAAGATEPARGPAPAGHGRPPAAHQPGHVRADGAVQPEPADAGGPGRAAGAHRLGAGGGGAAGQPGDGAGVAGRVAALRPTALAMGPAGGHRGRRAGHRHGPAHRQRRPRHRGLDRDQRLRQRPVHRHGRPDPGLGGGRPGRHRLCAAVWPGPLRRHAGAAGHARADRPHRLAGVLCDGRRLRHAGRRRLHGGAAKNLIPVGTKAASPVNFRTFPLR</sequence>
<keyword evidence="2" id="KW-0813">Transport</keyword>
<evidence type="ECO:0000313" key="8">
    <source>
        <dbReference type="EMBL" id="EGP43192.1"/>
    </source>
</evidence>
<evidence type="ECO:0000256" key="2">
    <source>
        <dbReference type="ARBA" id="ARBA00022448"/>
    </source>
</evidence>
<feature type="region of interest" description="Disordered" evidence="6">
    <location>
        <begin position="284"/>
        <end position="343"/>
    </location>
</feature>
<dbReference type="eggNOG" id="COG2814">
    <property type="taxonomic scope" value="Bacteria"/>
</dbReference>
<accession>F7T941</accession>
<evidence type="ECO:0000256" key="1">
    <source>
        <dbReference type="ARBA" id="ARBA00004141"/>
    </source>
</evidence>
<dbReference type="InterPro" id="IPR024371">
    <property type="entry name" value="AcetylCoA_trans_1-like"/>
</dbReference>
<dbReference type="Pfam" id="PF13000">
    <property type="entry name" value="Acatn"/>
    <property type="match status" value="1"/>
</dbReference>
<comment type="caution">
    <text evidence="8">The sequence shown here is derived from an EMBL/GenBank/DDBJ whole genome shotgun (WGS) entry which is preliminary data.</text>
</comment>
<dbReference type="GO" id="GO:0008521">
    <property type="term" value="F:acetyl-CoA transmembrane transporter activity"/>
    <property type="evidence" value="ECO:0007669"/>
    <property type="project" value="InterPro"/>
</dbReference>
<dbReference type="GO" id="GO:0016020">
    <property type="term" value="C:membrane"/>
    <property type="evidence" value="ECO:0007669"/>
    <property type="project" value="UniProtKB-SubCell"/>
</dbReference>
<evidence type="ECO:0000256" key="6">
    <source>
        <dbReference type="SAM" id="MobiDB-lite"/>
    </source>
</evidence>
<dbReference type="PANTHER" id="PTHR12778:SF10">
    <property type="entry name" value="MAJOR FACILITATOR SUPERFAMILY DOMAIN-CONTAINING PROTEIN 3"/>
    <property type="match status" value="1"/>
</dbReference>
<evidence type="ECO:0000256" key="3">
    <source>
        <dbReference type="ARBA" id="ARBA00022692"/>
    </source>
</evidence>
<dbReference type="AlphaFoldDB" id="F7T941"/>
<dbReference type="Proteomes" id="UP000004853">
    <property type="component" value="Unassembled WGS sequence"/>
</dbReference>
<proteinExistence type="predicted"/>
<organism evidence="8 9">
    <name type="scientific">Achromobacter insuavis AXX-A</name>
    <dbReference type="NCBI Taxonomy" id="1003200"/>
    <lineage>
        <taxon>Bacteria</taxon>
        <taxon>Pseudomonadati</taxon>
        <taxon>Pseudomonadota</taxon>
        <taxon>Betaproteobacteria</taxon>
        <taxon>Burkholderiales</taxon>
        <taxon>Alcaligenaceae</taxon>
        <taxon>Achromobacter</taxon>
    </lineage>
</organism>
<feature type="transmembrane region" description="Helical" evidence="7">
    <location>
        <begin position="82"/>
        <end position="101"/>
    </location>
</feature>
<feature type="transmembrane region" description="Helical" evidence="7">
    <location>
        <begin position="48"/>
        <end position="70"/>
    </location>
</feature>
<keyword evidence="4 7" id="KW-1133">Transmembrane helix</keyword>
<dbReference type="PANTHER" id="PTHR12778">
    <property type="entry name" value="SOLUTE CARRIER FAMILY 33 ACETYL-COA TRANSPORTER -RELATED"/>
    <property type="match status" value="1"/>
</dbReference>
<evidence type="ECO:0000256" key="4">
    <source>
        <dbReference type="ARBA" id="ARBA00022989"/>
    </source>
</evidence>
<dbReference type="InterPro" id="IPR004752">
    <property type="entry name" value="AmpG_permease/AT-1"/>
</dbReference>
<name>F7T941_9BURK</name>
<feature type="compositionally biased region" description="Gly residues" evidence="6">
    <location>
        <begin position="255"/>
        <end position="267"/>
    </location>
</feature>
<evidence type="ECO:0000256" key="5">
    <source>
        <dbReference type="ARBA" id="ARBA00023136"/>
    </source>
</evidence>
<feature type="region of interest" description="Disordered" evidence="6">
    <location>
        <begin position="182"/>
        <end position="267"/>
    </location>
</feature>
<protein>
    <submittedName>
        <fullName evidence="8">Major facilitator transporter</fullName>
    </submittedName>
</protein>
<feature type="transmembrane region" description="Helical" evidence="7">
    <location>
        <begin position="12"/>
        <end position="36"/>
    </location>
</feature>
<feature type="compositionally biased region" description="Low complexity" evidence="6">
    <location>
        <begin position="185"/>
        <end position="228"/>
    </location>
</feature>
<keyword evidence="5 7" id="KW-0472">Membrane</keyword>
<evidence type="ECO:0000256" key="7">
    <source>
        <dbReference type="SAM" id="Phobius"/>
    </source>
</evidence>
<evidence type="ECO:0000313" key="9">
    <source>
        <dbReference type="Proteomes" id="UP000004853"/>
    </source>
</evidence>
<comment type="subcellular location">
    <subcellularLocation>
        <location evidence="1">Membrane</location>
        <topology evidence="1">Multi-pass membrane protein</topology>
    </subcellularLocation>
</comment>
<dbReference type="GO" id="GO:0035348">
    <property type="term" value="P:acetyl-CoA transmembrane transport"/>
    <property type="evidence" value="ECO:0007669"/>
    <property type="project" value="InterPro"/>
</dbReference>
<reference evidence="8 9" key="1">
    <citation type="submission" date="2011-06" db="EMBL/GenBank/DDBJ databases">
        <authorList>
            <person name="Bador J."/>
            <person name="Amoureux L."/>
            <person name="Neuwirth C."/>
        </authorList>
    </citation>
    <scope>NUCLEOTIDE SEQUENCE [LARGE SCALE GENOMIC DNA]</scope>
    <source>
        <strain evidence="8 9">AXX-A</strain>
    </source>
</reference>
<keyword evidence="3 7" id="KW-0812">Transmembrane</keyword>
<gene>
    <name evidence="8" type="ORF">AXXA_27435</name>
</gene>
<feature type="compositionally biased region" description="Basic residues" evidence="6">
    <location>
        <begin position="291"/>
        <end position="311"/>
    </location>
</feature>